<evidence type="ECO:0000256" key="1">
    <source>
        <dbReference type="SAM" id="MobiDB-lite"/>
    </source>
</evidence>
<comment type="caution">
    <text evidence="2">The sequence shown here is derived from an EMBL/GenBank/DDBJ whole genome shotgun (WGS) entry which is preliminary data.</text>
</comment>
<feature type="region of interest" description="Disordered" evidence="1">
    <location>
        <begin position="49"/>
        <end position="68"/>
    </location>
</feature>
<name>A0ABQ4YVS6_9ASTR</name>
<evidence type="ECO:0000313" key="2">
    <source>
        <dbReference type="EMBL" id="GJS81677.1"/>
    </source>
</evidence>
<accession>A0ABQ4YVS6</accession>
<gene>
    <name evidence="2" type="ORF">Tco_0748218</name>
</gene>
<reference evidence="2" key="1">
    <citation type="journal article" date="2022" name="Int. J. Mol. Sci.">
        <title>Draft Genome of Tanacetum Coccineum: Genomic Comparison of Closely Related Tanacetum-Family Plants.</title>
        <authorList>
            <person name="Yamashiro T."/>
            <person name="Shiraishi A."/>
            <person name="Nakayama K."/>
            <person name="Satake H."/>
        </authorList>
    </citation>
    <scope>NUCLEOTIDE SEQUENCE</scope>
</reference>
<evidence type="ECO:0000313" key="3">
    <source>
        <dbReference type="Proteomes" id="UP001151760"/>
    </source>
</evidence>
<proteinExistence type="predicted"/>
<reference evidence="2" key="2">
    <citation type="submission" date="2022-01" db="EMBL/GenBank/DDBJ databases">
        <authorList>
            <person name="Yamashiro T."/>
            <person name="Shiraishi A."/>
            <person name="Satake H."/>
            <person name="Nakayama K."/>
        </authorList>
    </citation>
    <scope>NUCLEOTIDE SEQUENCE</scope>
</reference>
<keyword evidence="3" id="KW-1185">Reference proteome</keyword>
<dbReference type="EMBL" id="BQNB010010765">
    <property type="protein sequence ID" value="GJS81677.1"/>
    <property type="molecule type" value="Genomic_DNA"/>
</dbReference>
<protein>
    <submittedName>
        <fullName evidence="2">Uncharacterized protein</fullName>
    </submittedName>
</protein>
<sequence length="204" mass="22640">MIITITQYLCHVIISEFDCTQKLIDEIGELRAISGHMLGAAGVQIPENNLDDMHSSREEDGTSETLDPQDLMGLDVSLSRAVDFLRGTSVVVVILVKGQAFPTIVKVRPLDFTKASTYFIIVTLFYFLSIDDLLERIQLCLRLGLSSFQKSRGGLPSKESSIWIKTNSESLVIYSKGEVYEDLHLVGIIIQKSFSKRIGGARAL</sequence>
<feature type="compositionally biased region" description="Basic and acidic residues" evidence="1">
    <location>
        <begin position="51"/>
        <end position="60"/>
    </location>
</feature>
<dbReference type="Proteomes" id="UP001151760">
    <property type="component" value="Unassembled WGS sequence"/>
</dbReference>
<organism evidence="2 3">
    <name type="scientific">Tanacetum coccineum</name>
    <dbReference type="NCBI Taxonomy" id="301880"/>
    <lineage>
        <taxon>Eukaryota</taxon>
        <taxon>Viridiplantae</taxon>
        <taxon>Streptophyta</taxon>
        <taxon>Embryophyta</taxon>
        <taxon>Tracheophyta</taxon>
        <taxon>Spermatophyta</taxon>
        <taxon>Magnoliopsida</taxon>
        <taxon>eudicotyledons</taxon>
        <taxon>Gunneridae</taxon>
        <taxon>Pentapetalae</taxon>
        <taxon>asterids</taxon>
        <taxon>campanulids</taxon>
        <taxon>Asterales</taxon>
        <taxon>Asteraceae</taxon>
        <taxon>Asteroideae</taxon>
        <taxon>Anthemideae</taxon>
        <taxon>Anthemidinae</taxon>
        <taxon>Tanacetum</taxon>
    </lineage>
</organism>